<proteinExistence type="predicted"/>
<dbReference type="PANTHER" id="PTHR35560:SF3">
    <property type="entry name" value="PEPTIDASE S9 PROLYL OLIGOPEPTIDASE CATALYTIC DOMAIN-CONTAINING PROTEIN"/>
    <property type="match status" value="1"/>
</dbReference>
<name>A0ABR6ZY95_9BURK</name>
<protein>
    <recommendedName>
        <fullName evidence="4">Alpha/beta hydrolase</fullName>
    </recommendedName>
</protein>
<gene>
    <name evidence="2" type="ORF">H8L32_25525</name>
</gene>
<keyword evidence="1" id="KW-0732">Signal</keyword>
<evidence type="ECO:0000313" key="3">
    <source>
        <dbReference type="Proteomes" id="UP000650424"/>
    </source>
</evidence>
<accession>A0ABR6ZY95</accession>
<sequence length="393" mass="42902">MHLFRHAFTALLLTATGYTVSTATLAAETTSAPAWQRVHLTGYDFPVYANHDLVTDGGKDNNKIREVIFVQHGIQRNGDDYYAAAMNLLKAAGRSGQDVLIIAPNFPGTPDADKGFTGMPVWTVQGWTGGDAALPAAAVPAELSSLRVMDDLALMVADKKRFPLISKITFAGHSGGAQLIHRYAVLNHVDDRLRSQGLDVQYVVANPSSYLYFTPDRPGVKGFAPYDTALCANYDDYRYGMQHMVAYANKMNGDELYRRYQKRQVTYLAGTSDNDPNHRVLDKSCGAEAEGPNRLERARGYWRYEAMLDTQLAAQVNSKVQAKAEPKAGATTNPALSLPVAIPPVMSMHRYLEVNGVGHDQERMFGSQCGMQAVFGVAVGEVGKGATCKVVYP</sequence>
<feature type="chain" id="PRO_5047326936" description="Alpha/beta hydrolase" evidence="1">
    <location>
        <begin position="27"/>
        <end position="393"/>
    </location>
</feature>
<evidence type="ECO:0000256" key="1">
    <source>
        <dbReference type="SAM" id="SignalP"/>
    </source>
</evidence>
<dbReference type="EMBL" id="JACOGF010000020">
    <property type="protein sequence ID" value="MBC3920851.1"/>
    <property type="molecule type" value="Genomic_DNA"/>
</dbReference>
<evidence type="ECO:0008006" key="4">
    <source>
        <dbReference type="Google" id="ProtNLM"/>
    </source>
</evidence>
<dbReference type="RefSeq" id="WP_186950719.1">
    <property type="nucleotide sequence ID" value="NZ_JACOGF010000020.1"/>
</dbReference>
<feature type="signal peptide" evidence="1">
    <location>
        <begin position="1"/>
        <end position="26"/>
    </location>
</feature>
<dbReference type="Proteomes" id="UP000650424">
    <property type="component" value="Unassembled WGS sequence"/>
</dbReference>
<dbReference type="PANTHER" id="PTHR35560">
    <property type="entry name" value="BLL0132 PROTEIN"/>
    <property type="match status" value="1"/>
</dbReference>
<dbReference type="Gene3D" id="3.40.50.1820">
    <property type="entry name" value="alpha/beta hydrolase"/>
    <property type="match status" value="1"/>
</dbReference>
<reference evidence="2 3" key="1">
    <citation type="submission" date="2020-08" db="EMBL/GenBank/DDBJ databases">
        <title>Novel species isolated from subtropical streams in China.</title>
        <authorList>
            <person name="Lu H."/>
        </authorList>
    </citation>
    <scope>NUCLEOTIDE SEQUENCE [LARGE SCALE GENOMIC DNA]</scope>
    <source>
        <strain evidence="2 3">CY18W</strain>
    </source>
</reference>
<organism evidence="2 3">
    <name type="scientific">Undibacterium hunanense</name>
    <dbReference type="NCBI Taxonomy" id="2762292"/>
    <lineage>
        <taxon>Bacteria</taxon>
        <taxon>Pseudomonadati</taxon>
        <taxon>Pseudomonadota</taxon>
        <taxon>Betaproteobacteria</taxon>
        <taxon>Burkholderiales</taxon>
        <taxon>Oxalobacteraceae</taxon>
        <taxon>Undibacterium</taxon>
    </lineage>
</organism>
<evidence type="ECO:0000313" key="2">
    <source>
        <dbReference type="EMBL" id="MBC3920851.1"/>
    </source>
</evidence>
<dbReference type="SUPFAM" id="SSF53474">
    <property type="entry name" value="alpha/beta-Hydrolases"/>
    <property type="match status" value="1"/>
</dbReference>
<keyword evidence="3" id="KW-1185">Reference proteome</keyword>
<comment type="caution">
    <text evidence="2">The sequence shown here is derived from an EMBL/GenBank/DDBJ whole genome shotgun (WGS) entry which is preliminary data.</text>
</comment>
<dbReference type="InterPro" id="IPR029058">
    <property type="entry name" value="AB_hydrolase_fold"/>
</dbReference>